<feature type="transmembrane region" description="Helical" evidence="1">
    <location>
        <begin position="52"/>
        <end position="72"/>
    </location>
</feature>
<proteinExistence type="predicted"/>
<organism evidence="2 3">
    <name type="scientific">Brucella tritici</name>
    <dbReference type="NCBI Taxonomy" id="94626"/>
    <lineage>
        <taxon>Bacteria</taxon>
        <taxon>Pseudomonadati</taxon>
        <taxon>Pseudomonadota</taxon>
        <taxon>Alphaproteobacteria</taxon>
        <taxon>Hyphomicrobiales</taxon>
        <taxon>Brucellaceae</taxon>
        <taxon>Brucella/Ochrobactrum group</taxon>
        <taxon>Brucella</taxon>
    </lineage>
</organism>
<dbReference type="AlphaFoldDB" id="A0A6L3YK38"/>
<keyword evidence="1" id="KW-0472">Membrane</keyword>
<dbReference type="RefSeq" id="WP_151652261.1">
    <property type="nucleotide sequence ID" value="NZ_WBVX01000016.1"/>
</dbReference>
<keyword evidence="1" id="KW-0812">Transmembrane</keyword>
<comment type="caution">
    <text evidence="2">The sequence shown here is derived from an EMBL/GenBank/DDBJ whole genome shotgun (WGS) entry which is preliminary data.</text>
</comment>
<protein>
    <submittedName>
        <fullName evidence="2">Uncharacterized protein</fullName>
    </submittedName>
</protein>
<feature type="transmembrane region" description="Helical" evidence="1">
    <location>
        <begin position="12"/>
        <end position="32"/>
    </location>
</feature>
<evidence type="ECO:0000256" key="1">
    <source>
        <dbReference type="SAM" id="Phobius"/>
    </source>
</evidence>
<accession>A0A6L3YK38</accession>
<dbReference type="EMBL" id="WBVX01000016">
    <property type="protein sequence ID" value="KAB2683282.1"/>
    <property type="molecule type" value="Genomic_DNA"/>
</dbReference>
<evidence type="ECO:0000313" key="3">
    <source>
        <dbReference type="Proteomes" id="UP000481643"/>
    </source>
</evidence>
<dbReference type="Proteomes" id="UP000481643">
    <property type="component" value="Unassembled WGS sequence"/>
</dbReference>
<sequence>MMSIKSIVEHWTWGIVAFILVVLAVFGVSGTLDVMAGKPFGSTVAGNLADPNPLYVAVAAVGLVILAARTIAHYRRQKR</sequence>
<gene>
    <name evidence="2" type="ORF">F9L08_15610</name>
</gene>
<name>A0A6L3YK38_9HYPH</name>
<reference evidence="2 3" key="1">
    <citation type="submission" date="2019-09" db="EMBL/GenBank/DDBJ databases">
        <title>Taxonomic organization of the family Brucellaceae based on a phylogenomic approach.</title>
        <authorList>
            <person name="Leclercq S."/>
            <person name="Cloeckaert A."/>
            <person name="Zygmunt M.S."/>
        </authorList>
    </citation>
    <scope>NUCLEOTIDE SEQUENCE [LARGE SCALE GENOMIC DNA]</scope>
    <source>
        <strain evidence="2 3">WS1830</strain>
    </source>
</reference>
<keyword evidence="1" id="KW-1133">Transmembrane helix</keyword>
<evidence type="ECO:0000313" key="2">
    <source>
        <dbReference type="EMBL" id="KAB2683282.1"/>
    </source>
</evidence>